<evidence type="ECO:0000313" key="2">
    <source>
        <dbReference type="Proteomes" id="UP001589646"/>
    </source>
</evidence>
<dbReference type="EMBL" id="JBHMCE010000006">
    <property type="protein sequence ID" value="MFB9529049.1"/>
    <property type="molecule type" value="Genomic_DNA"/>
</dbReference>
<dbReference type="Proteomes" id="UP001589646">
    <property type="component" value="Unassembled WGS sequence"/>
</dbReference>
<keyword evidence="2" id="KW-1185">Reference proteome</keyword>
<evidence type="ECO:0000313" key="1">
    <source>
        <dbReference type="EMBL" id="MFB9529049.1"/>
    </source>
</evidence>
<accession>A0ABV5Q1A7</accession>
<dbReference type="RefSeq" id="WP_346128941.1">
    <property type="nucleotide sequence ID" value="NZ_BAAAXC010000015.1"/>
</dbReference>
<sequence>MKAYRVHGTTDDVTTCDLCGRVELKMTVIMIALDAEGNDLDAEYFGVDCAAKAAGWTQGKVKADIKAVQAEARREGERKRRERHEAEDREFTAWAVQKYGITANTRPEACEALVALFKSKGERRAPFSFWVDYRQELKA</sequence>
<organism evidence="1 2">
    <name type="scientific">Nonomuraea roseola</name>
    <dbReference type="NCBI Taxonomy" id="46179"/>
    <lineage>
        <taxon>Bacteria</taxon>
        <taxon>Bacillati</taxon>
        <taxon>Actinomycetota</taxon>
        <taxon>Actinomycetes</taxon>
        <taxon>Streptosporangiales</taxon>
        <taxon>Streptosporangiaceae</taxon>
        <taxon>Nonomuraea</taxon>
    </lineage>
</organism>
<protein>
    <submittedName>
        <fullName evidence="1">Uncharacterized protein</fullName>
    </submittedName>
</protein>
<name>A0ABV5Q1A7_9ACTN</name>
<reference evidence="1 2" key="1">
    <citation type="submission" date="2024-09" db="EMBL/GenBank/DDBJ databases">
        <authorList>
            <person name="Sun Q."/>
            <person name="Mori K."/>
        </authorList>
    </citation>
    <scope>NUCLEOTIDE SEQUENCE [LARGE SCALE GENOMIC DNA]</scope>
    <source>
        <strain evidence="1 2">JCM 3323</strain>
    </source>
</reference>
<gene>
    <name evidence="1" type="ORF">ACFFRN_20760</name>
</gene>
<comment type="caution">
    <text evidence="1">The sequence shown here is derived from an EMBL/GenBank/DDBJ whole genome shotgun (WGS) entry which is preliminary data.</text>
</comment>
<proteinExistence type="predicted"/>